<dbReference type="Gene3D" id="6.10.250.2410">
    <property type="match status" value="1"/>
</dbReference>
<organism evidence="2 3">
    <name type="scientific">Thermocrinis minervae</name>
    <dbReference type="NCBI Taxonomy" id="381751"/>
    <lineage>
        <taxon>Bacteria</taxon>
        <taxon>Pseudomonadati</taxon>
        <taxon>Aquificota</taxon>
        <taxon>Aquificia</taxon>
        <taxon>Aquificales</taxon>
        <taxon>Aquificaceae</taxon>
        <taxon>Thermocrinis</taxon>
    </lineage>
</organism>
<dbReference type="InterPro" id="IPR003768">
    <property type="entry name" value="ScpA"/>
</dbReference>
<sequence>MFVEDHPFALAYKLVREGKLDPWKVDIVELANAYLDYIRQAELLELSIPARAILAASFLLRKKMEVLFPPSPRKVERKRHYTLQELVELFQEEYPEVIEESKEDMQKKLKNIRNSTHTLAVKVQRSQRKEKQERVVPLHVSSFEDALKELLEVLKEKKNVYLSNLVNGKSIAPYLLAAMTLYYDGKINLYQEKPYSDILLEVTDGQ</sequence>
<dbReference type="EMBL" id="LT670846">
    <property type="protein sequence ID" value="SHK57827.1"/>
    <property type="molecule type" value="Genomic_DNA"/>
</dbReference>
<evidence type="ECO:0000313" key="3">
    <source>
        <dbReference type="Proteomes" id="UP000189810"/>
    </source>
</evidence>
<gene>
    <name evidence="2" type="ORF">SAMN05444391_1514</name>
</gene>
<dbReference type="AlphaFoldDB" id="A0A1M6TLI3"/>
<evidence type="ECO:0000313" key="2">
    <source>
        <dbReference type="EMBL" id="SHK57827.1"/>
    </source>
</evidence>
<protein>
    <recommendedName>
        <fullName evidence="1">Segregation and condensation protein A</fullName>
    </recommendedName>
</protein>
<dbReference type="STRING" id="381751.SAMN05444391_1514"/>
<evidence type="ECO:0000256" key="1">
    <source>
        <dbReference type="ARBA" id="ARBA00044777"/>
    </source>
</evidence>
<dbReference type="OrthoDB" id="13189at2"/>
<dbReference type="Proteomes" id="UP000189810">
    <property type="component" value="Chromosome I"/>
</dbReference>
<name>A0A1M6TLI3_9AQUI</name>
<dbReference type="RefSeq" id="WP_079654590.1">
    <property type="nucleotide sequence ID" value="NZ_LT670846.1"/>
</dbReference>
<keyword evidence="3" id="KW-1185">Reference proteome</keyword>
<dbReference type="PANTHER" id="PTHR33969">
    <property type="entry name" value="SEGREGATION AND CONDENSATION PROTEIN A"/>
    <property type="match status" value="1"/>
</dbReference>
<reference evidence="2 3" key="1">
    <citation type="submission" date="2016-11" db="EMBL/GenBank/DDBJ databases">
        <authorList>
            <person name="Jaros S."/>
            <person name="Januszkiewicz K."/>
            <person name="Wedrychowicz H."/>
        </authorList>
    </citation>
    <scope>NUCLEOTIDE SEQUENCE [LARGE SCALE GENOMIC DNA]</scope>
    <source>
        <strain evidence="2 3">DSM 19557</strain>
    </source>
</reference>
<accession>A0A1M6TLI3</accession>
<dbReference type="PANTHER" id="PTHR33969:SF2">
    <property type="entry name" value="SEGREGATION AND CONDENSATION PROTEIN A"/>
    <property type="match status" value="1"/>
</dbReference>
<proteinExistence type="predicted"/>
<dbReference type="Pfam" id="PF02616">
    <property type="entry name" value="SMC_ScpA"/>
    <property type="match status" value="1"/>
</dbReference>